<keyword evidence="6" id="KW-1185">Reference proteome</keyword>
<dbReference type="PANTHER" id="PTHR13923">
    <property type="entry name" value="SEC31-RELATED PROTEIN"/>
    <property type="match status" value="1"/>
</dbReference>
<name>A0AAN8FGQ5_TRICO</name>
<sequence>MSNIAASLTSHRGSLWDMRRPGGPILEFAEAGNGADWSDICWKPGDSSTLIICSQLALTPGIQKWDLRYPTAPVNEYHVHDRGVTAVDWSVRIF</sequence>
<dbReference type="GO" id="GO:0090110">
    <property type="term" value="P:COPII-coated vesicle cargo loading"/>
    <property type="evidence" value="ECO:0007669"/>
    <property type="project" value="TreeGrafter"/>
</dbReference>
<dbReference type="Gene3D" id="2.130.10.10">
    <property type="entry name" value="YVTN repeat-like/Quinoprotein amine dehydrogenase"/>
    <property type="match status" value="1"/>
</dbReference>
<dbReference type="AlphaFoldDB" id="A0AAN8FGQ5"/>
<gene>
    <name evidence="5" type="ORF">GCK32_021516</name>
</gene>
<evidence type="ECO:0000256" key="1">
    <source>
        <dbReference type="ARBA" id="ARBA00022448"/>
    </source>
</evidence>
<dbReference type="EMBL" id="WIXE01012285">
    <property type="protein sequence ID" value="KAK5976044.1"/>
    <property type="molecule type" value="Genomic_DNA"/>
</dbReference>
<dbReference type="InterPro" id="IPR040251">
    <property type="entry name" value="SEC31-like"/>
</dbReference>
<dbReference type="Proteomes" id="UP001331761">
    <property type="component" value="Unassembled WGS sequence"/>
</dbReference>
<comment type="caution">
    <text evidence="5">The sequence shown here is derived from an EMBL/GenBank/DDBJ whole genome shotgun (WGS) entry which is preliminary data.</text>
</comment>
<evidence type="ECO:0000256" key="3">
    <source>
        <dbReference type="ARBA" id="ARBA00022737"/>
    </source>
</evidence>
<dbReference type="GO" id="GO:0030127">
    <property type="term" value="C:COPII vesicle coat"/>
    <property type="evidence" value="ECO:0007669"/>
    <property type="project" value="TreeGrafter"/>
</dbReference>
<dbReference type="GO" id="GO:0007029">
    <property type="term" value="P:endoplasmic reticulum organization"/>
    <property type="evidence" value="ECO:0007669"/>
    <property type="project" value="TreeGrafter"/>
</dbReference>
<evidence type="ECO:0000313" key="5">
    <source>
        <dbReference type="EMBL" id="KAK5976044.1"/>
    </source>
</evidence>
<dbReference type="InterPro" id="IPR015943">
    <property type="entry name" value="WD40/YVTN_repeat-like_dom_sf"/>
</dbReference>
<dbReference type="GO" id="GO:0015031">
    <property type="term" value="P:protein transport"/>
    <property type="evidence" value="ECO:0007669"/>
    <property type="project" value="UniProtKB-KW"/>
</dbReference>
<keyword evidence="4" id="KW-0653">Protein transport</keyword>
<dbReference type="GO" id="GO:0070971">
    <property type="term" value="C:endoplasmic reticulum exit site"/>
    <property type="evidence" value="ECO:0007669"/>
    <property type="project" value="TreeGrafter"/>
</dbReference>
<dbReference type="PANTHER" id="PTHR13923:SF11">
    <property type="entry name" value="SECRETORY 31, ISOFORM D"/>
    <property type="match status" value="1"/>
</dbReference>
<dbReference type="GO" id="GO:0005198">
    <property type="term" value="F:structural molecule activity"/>
    <property type="evidence" value="ECO:0007669"/>
    <property type="project" value="TreeGrafter"/>
</dbReference>
<dbReference type="SUPFAM" id="SSF50978">
    <property type="entry name" value="WD40 repeat-like"/>
    <property type="match status" value="1"/>
</dbReference>
<protein>
    <submittedName>
        <fullName evidence="5">Uncharacterized protein</fullName>
    </submittedName>
</protein>
<keyword evidence="1" id="KW-0813">Transport</keyword>
<evidence type="ECO:0000313" key="6">
    <source>
        <dbReference type="Proteomes" id="UP001331761"/>
    </source>
</evidence>
<keyword evidence="3" id="KW-0677">Repeat</keyword>
<dbReference type="InterPro" id="IPR036322">
    <property type="entry name" value="WD40_repeat_dom_sf"/>
</dbReference>
<organism evidence="5 6">
    <name type="scientific">Trichostrongylus colubriformis</name>
    <name type="common">Black scour worm</name>
    <dbReference type="NCBI Taxonomy" id="6319"/>
    <lineage>
        <taxon>Eukaryota</taxon>
        <taxon>Metazoa</taxon>
        <taxon>Ecdysozoa</taxon>
        <taxon>Nematoda</taxon>
        <taxon>Chromadorea</taxon>
        <taxon>Rhabditida</taxon>
        <taxon>Rhabditina</taxon>
        <taxon>Rhabditomorpha</taxon>
        <taxon>Strongyloidea</taxon>
        <taxon>Trichostrongylidae</taxon>
        <taxon>Trichostrongylus</taxon>
    </lineage>
</organism>
<accession>A0AAN8FGQ5</accession>
<evidence type="ECO:0000256" key="4">
    <source>
        <dbReference type="ARBA" id="ARBA00022927"/>
    </source>
</evidence>
<evidence type="ECO:0000256" key="2">
    <source>
        <dbReference type="ARBA" id="ARBA00022574"/>
    </source>
</evidence>
<keyword evidence="2" id="KW-0853">WD repeat</keyword>
<proteinExistence type="predicted"/>
<reference evidence="5 6" key="1">
    <citation type="submission" date="2019-10" db="EMBL/GenBank/DDBJ databases">
        <title>Assembly and Annotation for the nematode Trichostrongylus colubriformis.</title>
        <authorList>
            <person name="Martin J."/>
        </authorList>
    </citation>
    <scope>NUCLEOTIDE SEQUENCE [LARGE SCALE GENOMIC DNA]</scope>
    <source>
        <strain evidence="5">G859</strain>
        <tissue evidence="5">Whole worm</tissue>
    </source>
</reference>